<dbReference type="SUPFAM" id="SSF54631">
    <property type="entry name" value="CBS-domain pair"/>
    <property type="match status" value="1"/>
</dbReference>
<comment type="subunit">
    <text evidence="9">Homodimer.</text>
</comment>
<feature type="transmembrane region" description="Helical" evidence="9">
    <location>
        <begin position="384"/>
        <end position="412"/>
    </location>
</feature>
<dbReference type="GO" id="GO:0005886">
    <property type="term" value="C:plasma membrane"/>
    <property type="evidence" value="ECO:0007669"/>
    <property type="project" value="UniProtKB-SubCell"/>
</dbReference>
<keyword evidence="9" id="KW-1003">Cell membrane</keyword>
<keyword evidence="9" id="KW-0479">Metal-binding</keyword>
<keyword evidence="6 9" id="KW-1133">Transmembrane helix</keyword>
<dbReference type="SMART" id="SM00924">
    <property type="entry name" value="MgtE_N"/>
    <property type="match status" value="1"/>
</dbReference>
<keyword evidence="12" id="KW-1185">Reference proteome</keyword>
<evidence type="ECO:0000256" key="6">
    <source>
        <dbReference type="ARBA" id="ARBA00022989"/>
    </source>
</evidence>
<keyword evidence="4 9" id="KW-0812">Transmembrane</keyword>
<dbReference type="InterPro" id="IPR038076">
    <property type="entry name" value="MgtE_N_sf"/>
</dbReference>
<feature type="transmembrane region" description="Helical" evidence="9">
    <location>
        <begin position="286"/>
        <end position="303"/>
    </location>
</feature>
<evidence type="ECO:0000259" key="10">
    <source>
        <dbReference type="PROSITE" id="PS51371"/>
    </source>
</evidence>
<comment type="similarity">
    <text evidence="2 9">Belongs to the SLC41A transporter family.</text>
</comment>
<dbReference type="RefSeq" id="WP_210666017.1">
    <property type="nucleotide sequence ID" value="NZ_JAGFBV010000010.1"/>
</dbReference>
<dbReference type="SUPFAM" id="SSF158791">
    <property type="entry name" value="MgtE N-terminal domain-like"/>
    <property type="match status" value="1"/>
</dbReference>
<reference evidence="11 12" key="1">
    <citation type="submission" date="2021-03" db="EMBL/GenBank/DDBJ databases">
        <title>Flavobacterium Flabelliformis Sp. Nov. And Flavobacterium Geliluteum Sp. Nov., Two Novel Multidrug Resistant Psychrophilic Species Isolated From Antarctica.</title>
        <authorList>
            <person name="Kralova S."/>
            <person name="Busse H.J."/>
            <person name="Bezdicek M."/>
            <person name="Nykrynova M."/>
            <person name="Kroupova E."/>
            <person name="Krsek D."/>
            <person name="Sedlacek I."/>
        </authorList>
    </citation>
    <scope>NUCLEOTIDE SEQUENCE [LARGE SCALE GENOMIC DNA]</scope>
    <source>
        <strain evidence="11 12">P7388</strain>
    </source>
</reference>
<dbReference type="PANTHER" id="PTHR43773">
    <property type="entry name" value="MAGNESIUM TRANSPORTER MGTE"/>
    <property type="match status" value="1"/>
</dbReference>
<evidence type="ECO:0000256" key="2">
    <source>
        <dbReference type="ARBA" id="ARBA00009749"/>
    </source>
</evidence>
<evidence type="ECO:0000256" key="8">
    <source>
        <dbReference type="PROSITE-ProRule" id="PRU00703"/>
    </source>
</evidence>
<feature type="domain" description="CBS" evidence="10">
    <location>
        <begin position="204"/>
        <end position="260"/>
    </location>
</feature>
<evidence type="ECO:0000313" key="12">
    <source>
        <dbReference type="Proteomes" id="UP000675047"/>
    </source>
</evidence>
<dbReference type="InterPro" id="IPR006667">
    <property type="entry name" value="SLC41_membr_dom"/>
</dbReference>
<organism evidence="11 12">
    <name type="scientific">Flavobacterium geliluteum</name>
    <dbReference type="NCBI Taxonomy" id="2816120"/>
    <lineage>
        <taxon>Bacteria</taxon>
        <taxon>Pseudomonadati</taxon>
        <taxon>Bacteroidota</taxon>
        <taxon>Flavobacteriia</taxon>
        <taxon>Flavobacteriales</taxon>
        <taxon>Flavobacteriaceae</taxon>
        <taxon>Flavobacterium</taxon>
    </lineage>
</organism>
<dbReference type="GO" id="GO:0046872">
    <property type="term" value="F:metal ion binding"/>
    <property type="evidence" value="ECO:0007669"/>
    <property type="project" value="UniProtKB-KW"/>
</dbReference>
<accession>A0A941B306</accession>
<keyword evidence="8" id="KW-0129">CBS domain</keyword>
<proteinExistence type="inferred from homology"/>
<dbReference type="GO" id="GO:0015095">
    <property type="term" value="F:magnesium ion transmembrane transporter activity"/>
    <property type="evidence" value="ECO:0007669"/>
    <property type="project" value="UniProtKB-UniRule"/>
</dbReference>
<evidence type="ECO:0000256" key="7">
    <source>
        <dbReference type="ARBA" id="ARBA00023136"/>
    </source>
</evidence>
<sequence>MEFKVSKELLHQLEEHIVNKNDKELEVLLNDLHHADIAEILDELDFDEATYIFKVLDSDKTAEILLELEDDLRENILSRLSPKEIAEELDELETNDAADIIAELSQEIKAEVISELIDVEHAKDIVELLRYDENSAGGLMGKELVKVNENWNVLTCVKEMRIQAENVSRVHSIYVIDDENRLKGRLSLKDLLTTSTKTQISDIYIRKLNFVNVDTEDVEVARIMQKYDLEAIPVVDELGRLVGRITIDDILDVIKDEADKDYQLAAGITQDVESNDSVLELTKARLPWLLIGMVIEIVASFVLKGNESVFKIHSTLIIFVPLLSATAGNIGVQASAIVVQGLANGTLKEFSRGYFTKEITVSMISGSIISLLLLGYHSVMYQQYLVGFAISISMIVVILFAATLGTLVPLFLHKNKIDPAIATGPFITTTNDVFGIMLYFGVAKLILGF</sequence>
<name>A0A941B306_9FLAO</name>
<evidence type="ECO:0000256" key="4">
    <source>
        <dbReference type="ARBA" id="ARBA00022692"/>
    </source>
</evidence>
<dbReference type="NCBIfam" id="TIGR00400">
    <property type="entry name" value="mgtE"/>
    <property type="match status" value="1"/>
</dbReference>
<keyword evidence="7 9" id="KW-0472">Membrane</keyword>
<dbReference type="Pfam" id="PF01769">
    <property type="entry name" value="MgtE"/>
    <property type="match status" value="1"/>
</dbReference>
<feature type="transmembrane region" description="Helical" evidence="9">
    <location>
        <begin position="424"/>
        <end position="447"/>
    </location>
</feature>
<dbReference type="InterPro" id="IPR006669">
    <property type="entry name" value="MgtE_transporter"/>
</dbReference>
<protein>
    <recommendedName>
        <fullName evidence="9">Magnesium transporter MgtE</fullName>
    </recommendedName>
</protein>
<evidence type="ECO:0000256" key="1">
    <source>
        <dbReference type="ARBA" id="ARBA00004141"/>
    </source>
</evidence>
<keyword evidence="5 9" id="KW-0460">Magnesium</keyword>
<dbReference type="Pfam" id="PF00571">
    <property type="entry name" value="CBS"/>
    <property type="match status" value="2"/>
</dbReference>
<dbReference type="Proteomes" id="UP000675047">
    <property type="component" value="Unassembled WGS sequence"/>
</dbReference>
<dbReference type="PROSITE" id="PS51371">
    <property type="entry name" value="CBS"/>
    <property type="match status" value="2"/>
</dbReference>
<dbReference type="SUPFAM" id="SSF161093">
    <property type="entry name" value="MgtE membrane domain-like"/>
    <property type="match status" value="1"/>
</dbReference>
<dbReference type="InterPro" id="IPR006668">
    <property type="entry name" value="Mg_transptr_MgtE_intracell_dom"/>
</dbReference>
<feature type="transmembrane region" description="Helical" evidence="9">
    <location>
        <begin position="315"/>
        <end position="339"/>
    </location>
</feature>
<evidence type="ECO:0000256" key="5">
    <source>
        <dbReference type="ARBA" id="ARBA00022842"/>
    </source>
</evidence>
<dbReference type="Gene3D" id="3.10.580.10">
    <property type="entry name" value="CBS-domain"/>
    <property type="match status" value="1"/>
</dbReference>
<dbReference type="Gene3D" id="1.25.60.10">
    <property type="entry name" value="MgtE N-terminal domain-like"/>
    <property type="match status" value="1"/>
</dbReference>
<dbReference type="InterPro" id="IPR000644">
    <property type="entry name" value="CBS_dom"/>
</dbReference>
<dbReference type="CDD" id="cd04606">
    <property type="entry name" value="CBS_pair_Mg_transporter"/>
    <property type="match status" value="1"/>
</dbReference>
<dbReference type="PANTHER" id="PTHR43773:SF1">
    <property type="entry name" value="MAGNESIUM TRANSPORTER MGTE"/>
    <property type="match status" value="1"/>
</dbReference>
<comment type="caution">
    <text evidence="11">The sequence shown here is derived from an EMBL/GenBank/DDBJ whole genome shotgun (WGS) entry which is preliminary data.</text>
</comment>
<evidence type="ECO:0000313" key="11">
    <source>
        <dbReference type="EMBL" id="MBP4138013.1"/>
    </source>
</evidence>
<keyword evidence="3 9" id="KW-0813">Transport</keyword>
<comment type="subcellular location">
    <subcellularLocation>
        <location evidence="9">Cell membrane</location>
        <topology evidence="9">Multi-pass membrane protein</topology>
    </subcellularLocation>
    <subcellularLocation>
        <location evidence="1">Membrane</location>
        <topology evidence="1">Multi-pass membrane protein</topology>
    </subcellularLocation>
</comment>
<feature type="domain" description="CBS" evidence="10">
    <location>
        <begin position="140"/>
        <end position="203"/>
    </location>
</feature>
<comment type="function">
    <text evidence="9">Acts as a magnesium transporter.</text>
</comment>
<feature type="transmembrane region" description="Helical" evidence="9">
    <location>
        <begin position="359"/>
        <end position="377"/>
    </location>
</feature>
<dbReference type="AlphaFoldDB" id="A0A941B306"/>
<gene>
    <name evidence="11" type="primary">mgtE</name>
    <name evidence="11" type="ORF">J3495_07900</name>
</gene>
<evidence type="ECO:0000256" key="9">
    <source>
        <dbReference type="RuleBase" id="RU362011"/>
    </source>
</evidence>
<dbReference type="InterPro" id="IPR046342">
    <property type="entry name" value="CBS_dom_sf"/>
</dbReference>
<dbReference type="SMART" id="SM00116">
    <property type="entry name" value="CBS"/>
    <property type="match status" value="2"/>
</dbReference>
<dbReference type="EMBL" id="JAGFBV010000010">
    <property type="protein sequence ID" value="MBP4138013.1"/>
    <property type="molecule type" value="Genomic_DNA"/>
</dbReference>
<dbReference type="Pfam" id="PF03448">
    <property type="entry name" value="MgtE_N"/>
    <property type="match status" value="1"/>
</dbReference>
<dbReference type="Gene3D" id="1.10.357.20">
    <property type="entry name" value="SLC41 divalent cation transporters, integral membrane domain"/>
    <property type="match status" value="1"/>
</dbReference>
<evidence type="ECO:0000256" key="3">
    <source>
        <dbReference type="ARBA" id="ARBA00022448"/>
    </source>
</evidence>
<dbReference type="InterPro" id="IPR036739">
    <property type="entry name" value="SLC41_membr_dom_sf"/>
</dbReference>